<sequence length="76" mass="8595">MLSFAMKNLFSIRMAFSWIIKVTGGMPWESLRASSSQELHRRAAVYKCGHKCRQASGDSGRSQNRRDGCVLRIFGN</sequence>
<organism evidence="3 5">
    <name type="scientific">Vanilla planifolia</name>
    <name type="common">Vanilla</name>
    <dbReference type="NCBI Taxonomy" id="51239"/>
    <lineage>
        <taxon>Eukaryota</taxon>
        <taxon>Viridiplantae</taxon>
        <taxon>Streptophyta</taxon>
        <taxon>Embryophyta</taxon>
        <taxon>Tracheophyta</taxon>
        <taxon>Spermatophyta</taxon>
        <taxon>Magnoliopsida</taxon>
        <taxon>Liliopsida</taxon>
        <taxon>Asparagales</taxon>
        <taxon>Orchidaceae</taxon>
        <taxon>Vanilloideae</taxon>
        <taxon>Vanilleae</taxon>
        <taxon>Vanilla</taxon>
    </lineage>
</organism>
<feature type="chain" id="PRO_5036240334" description="Secreted protein" evidence="1">
    <location>
        <begin position="26"/>
        <end position="76"/>
    </location>
</feature>
<protein>
    <recommendedName>
        <fullName evidence="6">Secreted protein</fullName>
    </recommendedName>
</protein>
<evidence type="ECO:0000313" key="2">
    <source>
        <dbReference type="EMBL" id="KAG0484639.1"/>
    </source>
</evidence>
<evidence type="ECO:0000256" key="1">
    <source>
        <dbReference type="SAM" id="SignalP"/>
    </source>
</evidence>
<dbReference type="Proteomes" id="UP000636800">
    <property type="component" value="Unassembled WGS sequence"/>
</dbReference>
<feature type="signal peptide" evidence="1">
    <location>
        <begin position="1"/>
        <end position="25"/>
    </location>
</feature>
<keyword evidence="1" id="KW-0732">Signal</keyword>
<evidence type="ECO:0000313" key="5">
    <source>
        <dbReference type="Proteomes" id="UP000639772"/>
    </source>
</evidence>
<dbReference type="Proteomes" id="UP000639772">
    <property type="component" value="Unassembled WGS sequence"/>
</dbReference>
<proteinExistence type="predicted"/>
<keyword evidence="4" id="KW-1185">Reference proteome</keyword>
<evidence type="ECO:0000313" key="3">
    <source>
        <dbReference type="EMBL" id="KAG0486434.1"/>
    </source>
</evidence>
<reference evidence="4 5" key="1">
    <citation type="journal article" date="2020" name="Nat. Food">
        <title>A phased Vanilla planifolia genome enables genetic improvement of flavour and production.</title>
        <authorList>
            <person name="Hasing T."/>
            <person name="Tang H."/>
            <person name="Brym M."/>
            <person name="Khazi F."/>
            <person name="Huang T."/>
            <person name="Chambers A.H."/>
        </authorList>
    </citation>
    <scope>NUCLEOTIDE SEQUENCE [LARGE SCALE GENOMIC DNA]</scope>
    <source>
        <tissue evidence="3">Leaf</tissue>
    </source>
</reference>
<comment type="caution">
    <text evidence="3">The sequence shown here is derived from an EMBL/GenBank/DDBJ whole genome shotgun (WGS) entry which is preliminary data.</text>
</comment>
<gene>
    <name evidence="3" type="ORF">HPP92_008529</name>
    <name evidence="2" type="ORF">HPP92_008718</name>
</gene>
<evidence type="ECO:0008006" key="6">
    <source>
        <dbReference type="Google" id="ProtNLM"/>
    </source>
</evidence>
<accession>A0A835RCJ8</accession>
<dbReference type="EMBL" id="JADCNM010000004">
    <property type="protein sequence ID" value="KAG0486434.1"/>
    <property type="molecule type" value="Genomic_DNA"/>
</dbReference>
<evidence type="ECO:0000313" key="4">
    <source>
        <dbReference type="Proteomes" id="UP000636800"/>
    </source>
</evidence>
<dbReference type="EMBL" id="JADCNL010000004">
    <property type="protein sequence ID" value="KAG0484639.1"/>
    <property type="molecule type" value="Genomic_DNA"/>
</dbReference>
<name>A0A835RCJ8_VANPL</name>
<dbReference type="AlphaFoldDB" id="A0A835RCJ8"/>